<keyword evidence="5" id="KW-1185">Reference proteome</keyword>
<keyword evidence="2" id="KW-0813">Transport</keyword>
<keyword evidence="3" id="KW-0406">Ion transport</keyword>
<dbReference type="STRING" id="47428.A0A284QKI3"/>
<evidence type="ECO:0000313" key="4">
    <source>
        <dbReference type="EMBL" id="SJK96974.1"/>
    </source>
</evidence>
<accession>A0A284QKI3</accession>
<dbReference type="EMBL" id="FUEG01000001">
    <property type="protein sequence ID" value="SJK96974.1"/>
    <property type="molecule type" value="Genomic_DNA"/>
</dbReference>
<dbReference type="AlphaFoldDB" id="A0A284QKI3"/>
<evidence type="ECO:0000256" key="3">
    <source>
        <dbReference type="ARBA" id="ARBA00023065"/>
    </source>
</evidence>
<evidence type="ECO:0000256" key="1">
    <source>
        <dbReference type="ARBA" id="ARBA00005901"/>
    </source>
</evidence>
<gene>
    <name evidence="4" type="ORF">ARMOST_00223</name>
</gene>
<dbReference type="OrthoDB" id="10263003at2759"/>
<dbReference type="Pfam" id="PF01991">
    <property type="entry name" value="vATP-synt_E"/>
    <property type="match status" value="1"/>
</dbReference>
<dbReference type="InterPro" id="IPR002842">
    <property type="entry name" value="ATPase_V1_Esu"/>
</dbReference>
<comment type="similarity">
    <text evidence="1">Belongs to the V-ATPase E subunit family.</text>
</comment>
<dbReference type="PANTHER" id="PTHR45715">
    <property type="entry name" value="ATPASE H+-TRANSPORTING V1 SUBUNIT E1A-RELATED"/>
    <property type="match status" value="1"/>
</dbReference>
<dbReference type="GO" id="GO:0033178">
    <property type="term" value="C:proton-transporting two-sector ATPase complex, catalytic domain"/>
    <property type="evidence" value="ECO:0007669"/>
    <property type="project" value="InterPro"/>
</dbReference>
<proteinExistence type="inferred from homology"/>
<dbReference type="HAMAP" id="MF_00311">
    <property type="entry name" value="ATP_synth_E_arch"/>
    <property type="match status" value="1"/>
</dbReference>
<dbReference type="GO" id="GO:0046961">
    <property type="term" value="F:proton-transporting ATPase activity, rotational mechanism"/>
    <property type="evidence" value="ECO:0007669"/>
    <property type="project" value="InterPro"/>
</dbReference>
<reference evidence="5" key="1">
    <citation type="journal article" date="2017" name="Nat. Ecol. Evol.">
        <title>Genome expansion and lineage-specific genetic innovations in the forest pathogenic fungi Armillaria.</title>
        <authorList>
            <person name="Sipos G."/>
            <person name="Prasanna A.N."/>
            <person name="Walter M.C."/>
            <person name="O'Connor E."/>
            <person name="Balint B."/>
            <person name="Krizsan K."/>
            <person name="Kiss B."/>
            <person name="Hess J."/>
            <person name="Varga T."/>
            <person name="Slot J."/>
            <person name="Riley R."/>
            <person name="Boka B."/>
            <person name="Rigling D."/>
            <person name="Barry K."/>
            <person name="Lee J."/>
            <person name="Mihaltcheva S."/>
            <person name="LaButti K."/>
            <person name="Lipzen A."/>
            <person name="Waldron R."/>
            <person name="Moloney N.M."/>
            <person name="Sperisen C."/>
            <person name="Kredics L."/>
            <person name="Vagvoelgyi C."/>
            <person name="Patrignani A."/>
            <person name="Fitzpatrick D."/>
            <person name="Nagy I."/>
            <person name="Doyle S."/>
            <person name="Anderson J.B."/>
            <person name="Grigoriev I.V."/>
            <person name="Gueldener U."/>
            <person name="Muensterkoetter M."/>
            <person name="Nagy L.G."/>
        </authorList>
    </citation>
    <scope>NUCLEOTIDE SEQUENCE [LARGE SCALE GENOMIC DNA]</scope>
    <source>
        <strain evidence="5">C18/9</strain>
    </source>
</reference>
<dbReference type="SUPFAM" id="SSF160527">
    <property type="entry name" value="V-type ATPase subunit E-like"/>
    <property type="match status" value="1"/>
</dbReference>
<evidence type="ECO:0000256" key="2">
    <source>
        <dbReference type="ARBA" id="ARBA00022448"/>
    </source>
</evidence>
<dbReference type="Gene3D" id="3.30.2320.30">
    <property type="entry name" value="ATP synthase, E subunit, C-terminal"/>
    <property type="match status" value="1"/>
</dbReference>
<dbReference type="Proteomes" id="UP000219338">
    <property type="component" value="Unassembled WGS sequence"/>
</dbReference>
<sequence length="235" mass="26652">MSTRPLNDDEVLTEMNKMVAFIKQEALEKAREIRIKADEEFAIEKAKLVKQEQQAIDAQYEKKRKGAEVAQKIAQSTLTNKSRLKLLHQREQHLQELFSTSRASVLTLAKDDGRYIQFLEGFISQGFLQLMEPSVTLFARKQDVSLVEEAAANAAQTYKEISGREVKYNIEGSLGGDGKKADGLCSAGGIKLVNGSRRITIDNTLDERLRLLEDRMLPEIRKDLFGPNENRKFYT</sequence>
<name>A0A284QKI3_ARMOS</name>
<organism evidence="4 5">
    <name type="scientific">Armillaria ostoyae</name>
    <name type="common">Armillaria root rot fungus</name>
    <dbReference type="NCBI Taxonomy" id="47428"/>
    <lineage>
        <taxon>Eukaryota</taxon>
        <taxon>Fungi</taxon>
        <taxon>Dikarya</taxon>
        <taxon>Basidiomycota</taxon>
        <taxon>Agaricomycotina</taxon>
        <taxon>Agaricomycetes</taxon>
        <taxon>Agaricomycetidae</taxon>
        <taxon>Agaricales</taxon>
        <taxon>Marasmiineae</taxon>
        <taxon>Physalacriaceae</taxon>
        <taxon>Armillaria</taxon>
    </lineage>
</organism>
<dbReference type="OMA" id="QHMMAFI"/>
<evidence type="ECO:0000313" key="5">
    <source>
        <dbReference type="Proteomes" id="UP000219338"/>
    </source>
</evidence>
<dbReference type="Gene3D" id="6.10.250.1620">
    <property type="match status" value="1"/>
</dbReference>
<dbReference type="InterPro" id="IPR038495">
    <property type="entry name" value="ATPase_E_C"/>
</dbReference>
<protein>
    <submittedName>
        <fullName evidence="4">Probable Vacuolar ATP synthase subunit E</fullName>
    </submittedName>
</protein>